<keyword evidence="1 2" id="KW-0963">Cytoplasm</keyword>
<evidence type="ECO:0000313" key="4">
    <source>
        <dbReference type="WBParaSite" id="maker-PairedContig_597-snap-gene-0.22-mRNA-1"/>
    </source>
</evidence>
<dbReference type="STRING" id="6293.A0A1I8EWS2"/>
<dbReference type="AlphaFoldDB" id="A0A1I8EWS2"/>
<protein>
    <recommendedName>
        <fullName evidence="2">NTF2-related export protein</fullName>
    </recommendedName>
</protein>
<dbReference type="FunFam" id="3.10.450.50:FF:000005">
    <property type="entry name" value="Nuclear transport factor 2"/>
    <property type="match status" value="1"/>
</dbReference>
<dbReference type="Gene3D" id="3.10.450.50">
    <property type="match status" value="1"/>
</dbReference>
<keyword evidence="2" id="KW-0653">Protein transport</keyword>
<dbReference type="GO" id="GO:0006606">
    <property type="term" value="P:protein import into nucleus"/>
    <property type="evidence" value="ECO:0007669"/>
    <property type="project" value="UniProtKB-ARBA"/>
</dbReference>
<dbReference type="GO" id="GO:0005635">
    <property type="term" value="C:nuclear envelope"/>
    <property type="evidence" value="ECO:0007669"/>
    <property type="project" value="UniProtKB-ARBA"/>
</dbReference>
<dbReference type="InterPro" id="IPR045875">
    <property type="entry name" value="NTF2"/>
</dbReference>
<dbReference type="InterPro" id="IPR018222">
    <property type="entry name" value="Nuclear_transport_factor_2_euk"/>
</dbReference>
<dbReference type="Pfam" id="PF02136">
    <property type="entry name" value="NTF2"/>
    <property type="match status" value="1"/>
</dbReference>
<comment type="function">
    <text evidence="2">Has a role in nuclear-cytoplasmic transport of proteins and mRNAs.</text>
</comment>
<evidence type="ECO:0000259" key="3">
    <source>
        <dbReference type="PROSITE" id="PS50177"/>
    </source>
</evidence>
<proteinExistence type="predicted"/>
<dbReference type="PANTHER" id="PTHR12612">
    <property type="entry name" value="NUCLEAR TRANSPORT FACTOR 2"/>
    <property type="match status" value="1"/>
</dbReference>
<comment type="subcellular location">
    <subcellularLocation>
        <location evidence="2">Cytoplasm</location>
    </subcellularLocation>
    <subcellularLocation>
        <location evidence="2">Nucleus</location>
    </subcellularLocation>
</comment>
<reference evidence="4" key="1">
    <citation type="submission" date="2016-11" db="UniProtKB">
        <authorList>
            <consortium name="WormBaseParasite"/>
        </authorList>
    </citation>
    <scope>IDENTIFICATION</scope>
    <source>
        <strain evidence="4">pt0022</strain>
    </source>
</reference>
<keyword evidence="2" id="KW-0539">Nucleus</keyword>
<organism evidence="4">
    <name type="scientific">Wuchereria bancrofti</name>
    <dbReference type="NCBI Taxonomy" id="6293"/>
    <lineage>
        <taxon>Eukaryota</taxon>
        <taxon>Metazoa</taxon>
        <taxon>Ecdysozoa</taxon>
        <taxon>Nematoda</taxon>
        <taxon>Chromadorea</taxon>
        <taxon>Rhabditida</taxon>
        <taxon>Spirurina</taxon>
        <taxon>Spiruromorpha</taxon>
        <taxon>Filarioidea</taxon>
        <taxon>Onchocercidae</taxon>
        <taxon>Wuchereria</taxon>
    </lineage>
</organism>
<dbReference type="GO" id="GO:0051028">
    <property type="term" value="P:mRNA transport"/>
    <property type="evidence" value="ECO:0007669"/>
    <property type="project" value="UniProtKB-UniRule"/>
</dbReference>
<dbReference type="CDD" id="cd00780">
    <property type="entry name" value="NTF2"/>
    <property type="match status" value="1"/>
</dbReference>
<dbReference type="GO" id="GO:0005737">
    <property type="term" value="C:cytoplasm"/>
    <property type="evidence" value="ECO:0007669"/>
    <property type="project" value="UniProtKB-SubCell"/>
</dbReference>
<dbReference type="WBParaSite" id="maker-PairedContig_597-snap-gene-0.22-mRNA-1">
    <property type="protein sequence ID" value="maker-PairedContig_597-snap-gene-0.22-mRNA-1"/>
    <property type="gene ID" value="maker-PairedContig_597-snap-gene-0.22"/>
</dbReference>
<dbReference type="InterPro" id="IPR002075">
    <property type="entry name" value="NTF2_dom"/>
</dbReference>
<feature type="domain" description="NTF2" evidence="3">
    <location>
        <begin position="10"/>
        <end position="127"/>
    </location>
</feature>
<dbReference type="PROSITE" id="PS50177">
    <property type="entry name" value="NTF2_DOMAIN"/>
    <property type="match status" value="1"/>
</dbReference>
<sequence>MNFNPNFEEIGNAFIQHYYSKFDVQDPAARSSGLSDLYDPMNSYMTFEGVQVKGRDSILQKFAALPFRMIQRAITKTDCQPLPDGSILVAVIGQLKTDDDPIQSFNHFFVLRPATGSFFISNEIFRLSSTLETIPMKMIFIES</sequence>
<keyword evidence="2" id="KW-0813">Transport</keyword>
<accession>A0A1I8EWS2</accession>
<evidence type="ECO:0000256" key="1">
    <source>
        <dbReference type="ARBA" id="ARBA00022490"/>
    </source>
</evidence>
<evidence type="ECO:0000256" key="2">
    <source>
        <dbReference type="RuleBase" id="RU369002"/>
    </source>
</evidence>
<dbReference type="SUPFAM" id="SSF54427">
    <property type="entry name" value="NTF2-like"/>
    <property type="match status" value="1"/>
</dbReference>
<name>A0A1I8EWS2_WUCBA</name>
<dbReference type="InterPro" id="IPR032710">
    <property type="entry name" value="NTF2-like_dom_sf"/>
</dbReference>